<name>A0A166TBV6_9PEZI</name>
<keyword evidence="1" id="KW-0472">Membrane</keyword>
<feature type="transmembrane region" description="Helical" evidence="1">
    <location>
        <begin position="106"/>
        <end position="126"/>
    </location>
</feature>
<feature type="transmembrane region" description="Helical" evidence="1">
    <location>
        <begin position="35"/>
        <end position="56"/>
    </location>
</feature>
<evidence type="ECO:0000313" key="2">
    <source>
        <dbReference type="EMBL" id="KZL71854.1"/>
    </source>
</evidence>
<accession>A0A166TBV6</accession>
<feature type="transmembrane region" description="Helical" evidence="1">
    <location>
        <begin position="68"/>
        <end position="85"/>
    </location>
</feature>
<keyword evidence="3" id="KW-1185">Reference proteome</keyword>
<dbReference type="EMBL" id="LFIV01000066">
    <property type="protein sequence ID" value="KZL71854.1"/>
    <property type="molecule type" value="Genomic_DNA"/>
</dbReference>
<gene>
    <name evidence="2" type="ORF">CT0861_10150</name>
</gene>
<reference evidence="2 3" key="1">
    <citation type="submission" date="2015-06" db="EMBL/GenBank/DDBJ databases">
        <title>Survival trade-offs in plant roots during colonization by closely related pathogenic and mutualistic fungi.</title>
        <authorList>
            <person name="Hacquard S."/>
            <person name="Kracher B."/>
            <person name="Hiruma K."/>
            <person name="Weinman A."/>
            <person name="Muench P."/>
            <person name="Garrido Oter R."/>
            <person name="Ver Loren van Themaat E."/>
            <person name="Dallerey J.-F."/>
            <person name="Damm U."/>
            <person name="Henrissat B."/>
            <person name="Lespinet O."/>
            <person name="Thon M."/>
            <person name="Kemen E."/>
            <person name="McHardy A.C."/>
            <person name="Schulze-Lefert P."/>
            <person name="O'Connell R.J."/>
        </authorList>
    </citation>
    <scope>NUCLEOTIDE SEQUENCE [LARGE SCALE GENOMIC DNA]</scope>
    <source>
        <strain evidence="2 3">0861</strain>
    </source>
</reference>
<proteinExistence type="predicted"/>
<evidence type="ECO:0000313" key="3">
    <source>
        <dbReference type="Proteomes" id="UP000076552"/>
    </source>
</evidence>
<feature type="transmembrane region" description="Helical" evidence="1">
    <location>
        <begin position="146"/>
        <end position="164"/>
    </location>
</feature>
<organism evidence="2 3">
    <name type="scientific">Colletotrichum tofieldiae</name>
    <dbReference type="NCBI Taxonomy" id="708197"/>
    <lineage>
        <taxon>Eukaryota</taxon>
        <taxon>Fungi</taxon>
        <taxon>Dikarya</taxon>
        <taxon>Ascomycota</taxon>
        <taxon>Pezizomycotina</taxon>
        <taxon>Sordariomycetes</taxon>
        <taxon>Hypocreomycetidae</taxon>
        <taxon>Glomerellales</taxon>
        <taxon>Glomerellaceae</taxon>
        <taxon>Colletotrichum</taxon>
        <taxon>Colletotrichum spaethianum species complex</taxon>
    </lineage>
</organism>
<keyword evidence="1" id="KW-0812">Transmembrane</keyword>
<dbReference type="Proteomes" id="UP000076552">
    <property type="component" value="Unassembled WGS sequence"/>
</dbReference>
<protein>
    <submittedName>
        <fullName evidence="2">Uncharacterized protein</fullName>
    </submittedName>
</protein>
<comment type="caution">
    <text evidence="2">The sequence shown here is derived from an EMBL/GenBank/DDBJ whole genome shotgun (WGS) entry which is preliminary data.</text>
</comment>
<evidence type="ECO:0000256" key="1">
    <source>
        <dbReference type="SAM" id="Phobius"/>
    </source>
</evidence>
<sequence length="205" mass="24067">MIGQRTVSQQVQARHGRRIDQHEVEDYKFLLDVCYWFDFALVITTLHIMFFVAFAVMAPPEGRGLEDWLSLVRGFRVMAVIFYELPFVFRKTQWISICHRHRLPSYAIEFGSTMGVVQHLILIWAIEPMMIKLWRIHQLEEPLLGQSTGILLTTFVVVTAVVALRKMVERFVLLADLATHLDWKLRDSMQSNQRDMVLRHEQGRN</sequence>
<dbReference type="AlphaFoldDB" id="A0A166TBV6"/>
<keyword evidence="1" id="KW-1133">Transmembrane helix</keyword>